<protein>
    <submittedName>
        <fullName evidence="2">Ferredoxin-dependent glutamate synthase</fullName>
    </submittedName>
</protein>
<evidence type="ECO:0000256" key="1">
    <source>
        <dbReference type="SAM" id="MobiDB-lite"/>
    </source>
</evidence>
<evidence type="ECO:0000313" key="2">
    <source>
        <dbReference type="EMBL" id="JAG31991.1"/>
    </source>
</evidence>
<reference evidence="2" key="2">
    <citation type="submission" date="2014-07" db="EMBL/GenBank/DDBJ databases">
        <authorList>
            <person name="Hull J."/>
        </authorList>
    </citation>
    <scope>NUCLEOTIDE SEQUENCE</scope>
</reference>
<dbReference type="EMBL" id="GBHO01011613">
    <property type="protein sequence ID" value="JAG31991.1"/>
    <property type="molecule type" value="Transcribed_RNA"/>
</dbReference>
<proteinExistence type="predicted"/>
<accession>A0A0A9YK51</accession>
<organism evidence="2">
    <name type="scientific">Lygus hesperus</name>
    <name type="common">Western plant bug</name>
    <dbReference type="NCBI Taxonomy" id="30085"/>
    <lineage>
        <taxon>Eukaryota</taxon>
        <taxon>Metazoa</taxon>
        <taxon>Ecdysozoa</taxon>
        <taxon>Arthropoda</taxon>
        <taxon>Hexapoda</taxon>
        <taxon>Insecta</taxon>
        <taxon>Pterygota</taxon>
        <taxon>Neoptera</taxon>
        <taxon>Paraneoptera</taxon>
        <taxon>Hemiptera</taxon>
        <taxon>Heteroptera</taxon>
        <taxon>Panheteroptera</taxon>
        <taxon>Cimicomorpha</taxon>
        <taxon>Miridae</taxon>
        <taxon>Mirini</taxon>
        <taxon>Lygus</taxon>
    </lineage>
</organism>
<feature type="non-terminal residue" evidence="2">
    <location>
        <position position="131"/>
    </location>
</feature>
<feature type="region of interest" description="Disordered" evidence="1">
    <location>
        <begin position="112"/>
        <end position="131"/>
    </location>
</feature>
<dbReference type="AlphaFoldDB" id="A0A0A9YK51"/>
<feature type="non-terminal residue" evidence="2">
    <location>
        <position position="1"/>
    </location>
</feature>
<name>A0A0A9YK51_LYGHE</name>
<gene>
    <name evidence="2" type="primary">gltB_3</name>
    <name evidence="2" type="ORF">CM83_45328</name>
</gene>
<reference evidence="2" key="1">
    <citation type="journal article" date="2014" name="PLoS ONE">
        <title>Transcriptome-Based Identification of ABC Transporters in the Western Tarnished Plant Bug Lygus hesperus.</title>
        <authorList>
            <person name="Hull J.J."/>
            <person name="Chaney K."/>
            <person name="Geib S.M."/>
            <person name="Fabrick J.A."/>
            <person name="Brent C.S."/>
            <person name="Walsh D."/>
            <person name="Lavine L.C."/>
        </authorList>
    </citation>
    <scope>NUCLEOTIDE SEQUENCE</scope>
</reference>
<sequence length="131" mass="14696">GTTANISSFTRACMLSQRKSVRVGAFSAEDATFPCEVLGSGGPPPPSSPLLFASSLASSGCLEAMILPNLGKLSWRNRQERWMKSFEMNKSLEMDHNNTRYYSLYQIIHRKKPEEERNNPESGTRTRPIEL</sequence>